<reference evidence="1 2" key="1">
    <citation type="journal article" date="2016" name="Nat. Commun.">
        <title>Thousands of microbial genomes shed light on interconnected biogeochemical processes in an aquifer system.</title>
        <authorList>
            <person name="Anantharaman K."/>
            <person name="Brown C.T."/>
            <person name="Hug L.A."/>
            <person name="Sharon I."/>
            <person name="Castelle C.J."/>
            <person name="Probst A.J."/>
            <person name="Thomas B.C."/>
            <person name="Singh A."/>
            <person name="Wilkins M.J."/>
            <person name="Karaoz U."/>
            <person name="Brodie E.L."/>
            <person name="Williams K.H."/>
            <person name="Hubbard S.S."/>
            <person name="Banfield J.F."/>
        </authorList>
    </citation>
    <scope>NUCLEOTIDE SEQUENCE [LARGE SCALE GENOMIC DNA]</scope>
</reference>
<gene>
    <name evidence="1" type="ORF">A2519_18025</name>
</gene>
<accession>A0A1F7FC54</accession>
<organism evidence="1 2">
    <name type="scientific">Candidatus Raymondbacteria bacterium RIFOXYD12_FULL_49_13</name>
    <dbReference type="NCBI Taxonomy" id="1817890"/>
    <lineage>
        <taxon>Bacteria</taxon>
        <taxon>Raymondiibacteriota</taxon>
    </lineage>
</organism>
<evidence type="ECO:0000313" key="2">
    <source>
        <dbReference type="Proteomes" id="UP000179243"/>
    </source>
</evidence>
<comment type="caution">
    <text evidence="1">The sequence shown here is derived from an EMBL/GenBank/DDBJ whole genome shotgun (WGS) entry which is preliminary data.</text>
</comment>
<sequence>MEPRIKVIVIALAGILAFNSCDVPPPVQPDPENYTNSVQVTVVPAYYYTDGTTDSICDVLPVGDGRVWQENVAFKIFFTRASGWDPDIAGDIIMYNIYKKAENSDNRILVARSFGEKAGRRNKDTAITYRSHSGKLDSVWFDSVSYVYDVLNTNAFERIQYGVRAVTNLNVGMENADFSRGQENAITYSPPLGGGVPERFIINNGALNTFDNAAVITGQFDTAGLSAIVYCRYSEILPLDSLSTYLFRIVRNKDSLGFNQNFQIGANTVYLRADSSVILSETKGTATYFYAFGRLGRVDTVYNTGNQLNAFFDSSFMPIPGSASSVSFAKTDTLVTGLGKKWVVVKGVWPGSYRKKQWTPLFDDISIRSAYAEIKVDRLRAAGNIITNSYEDKWVLLGKEVPFLFDTFGDPTFQDTVQVWLATRNLVANFFTGSFQIDSFKVHAIGRTYDSLLADCIFETPPQKHLIDELGVIKQVVSVNDTLYHVSPLARKSGTGVFSLELRNGTYIPERGNLNPIDIALCVKPGSILGYGEADTNQFGTDTVFSFASDRGLKVAFLSAGWHISATTPARIAAYTATMVTNNTKSAIPELVRSYDNTVYRNPFQNLPLHVSGIKNGGKEFVLLAFSRGKYFNEPRVYISSFSTATKYMWDKVAPHATWSPSYDPKADLKYAPLYTSSKATNLTQLGNIFDVFLRPDETAAGNAGLGTGIRDVGAGKIVSVELCFHPKTTNYTSDPITGLRVYSGANATPVKRYVLSIDQLTRQQQVLFGAKSERKTWAISEASFLNINATQWSSGIWEMWVETEDDLGNRGMAPYGGKQFSTALGNYFVREIKIE</sequence>
<evidence type="ECO:0000313" key="1">
    <source>
        <dbReference type="EMBL" id="OGK04259.1"/>
    </source>
</evidence>
<name>A0A1F7FC54_UNCRA</name>
<dbReference type="EMBL" id="MFYX01000074">
    <property type="protein sequence ID" value="OGK04259.1"/>
    <property type="molecule type" value="Genomic_DNA"/>
</dbReference>
<dbReference type="Proteomes" id="UP000179243">
    <property type="component" value="Unassembled WGS sequence"/>
</dbReference>
<dbReference type="AlphaFoldDB" id="A0A1F7FC54"/>
<proteinExistence type="predicted"/>
<protein>
    <submittedName>
        <fullName evidence="1">Uncharacterized protein</fullName>
    </submittedName>
</protein>